<feature type="non-terminal residue" evidence="2">
    <location>
        <position position="1"/>
    </location>
</feature>
<keyword evidence="1" id="KW-0175">Coiled coil</keyword>
<name>A0A9N9NB16_9GLOM</name>
<sequence length="117" mass="13809">TIMELEGKMVQLENEKGEQCKIKLELEDHHNNLQQEHKKLKEDLNSTAERLAEIENLSHEQQKRIMELKESKRQLHGIKQENAELDKQVFTLKIQLDQATEQYRHASLSVQEVLYSC</sequence>
<organism evidence="2 3">
    <name type="scientific">Acaulospora morrowiae</name>
    <dbReference type="NCBI Taxonomy" id="94023"/>
    <lineage>
        <taxon>Eukaryota</taxon>
        <taxon>Fungi</taxon>
        <taxon>Fungi incertae sedis</taxon>
        <taxon>Mucoromycota</taxon>
        <taxon>Glomeromycotina</taxon>
        <taxon>Glomeromycetes</taxon>
        <taxon>Diversisporales</taxon>
        <taxon>Acaulosporaceae</taxon>
        <taxon>Acaulospora</taxon>
    </lineage>
</organism>
<evidence type="ECO:0000313" key="2">
    <source>
        <dbReference type="EMBL" id="CAG8717447.1"/>
    </source>
</evidence>
<proteinExistence type="predicted"/>
<dbReference type="AlphaFoldDB" id="A0A9N9NB16"/>
<gene>
    <name evidence="2" type="ORF">AMORRO_LOCUS13109</name>
</gene>
<dbReference type="EMBL" id="CAJVPV010021267">
    <property type="protein sequence ID" value="CAG8717447.1"/>
    <property type="molecule type" value="Genomic_DNA"/>
</dbReference>
<comment type="caution">
    <text evidence="2">The sequence shown here is derived from an EMBL/GenBank/DDBJ whole genome shotgun (WGS) entry which is preliminary data.</text>
</comment>
<protein>
    <submittedName>
        <fullName evidence="2">7531_t:CDS:1</fullName>
    </submittedName>
</protein>
<evidence type="ECO:0000313" key="3">
    <source>
        <dbReference type="Proteomes" id="UP000789342"/>
    </source>
</evidence>
<reference evidence="2" key="1">
    <citation type="submission" date="2021-06" db="EMBL/GenBank/DDBJ databases">
        <authorList>
            <person name="Kallberg Y."/>
            <person name="Tangrot J."/>
            <person name="Rosling A."/>
        </authorList>
    </citation>
    <scope>NUCLEOTIDE SEQUENCE</scope>
    <source>
        <strain evidence="2">CL551</strain>
    </source>
</reference>
<keyword evidence="3" id="KW-1185">Reference proteome</keyword>
<feature type="coiled-coil region" evidence="1">
    <location>
        <begin position="23"/>
        <end position="102"/>
    </location>
</feature>
<dbReference type="Proteomes" id="UP000789342">
    <property type="component" value="Unassembled WGS sequence"/>
</dbReference>
<accession>A0A9N9NB16</accession>
<evidence type="ECO:0000256" key="1">
    <source>
        <dbReference type="SAM" id="Coils"/>
    </source>
</evidence>